<name>A0A2S9I7A7_9GAMM</name>
<sequence length="147" mass="16364">MFKPTLLVLASITAASFSAVAADSAGIKVKITAGDHTMTATFYDNATTRELISRFPLTLPMEDLYHREMCYRFPDALPATETQTSGYEVGDIVYWAPRHSFVIMYGQNGERISNLQKVGRIHSGVGIFKHTGDVSVRFELDDERIAQ</sequence>
<dbReference type="Pfam" id="PF18050">
    <property type="entry name" value="Cyclophil_like2"/>
    <property type="match status" value="1"/>
</dbReference>
<dbReference type="AlphaFoldDB" id="A0A2S9I7A7"/>
<accession>A0A2S9I7A7</accession>
<keyword evidence="4" id="KW-1185">Reference proteome</keyword>
<gene>
    <name evidence="3" type="ORF">CQW29_20390</name>
</gene>
<protein>
    <recommendedName>
        <fullName evidence="2">Cyclophilin-like domain-containing protein</fullName>
    </recommendedName>
</protein>
<organism evidence="3 4">
    <name type="scientific">Pantoea coffeiphila</name>
    <dbReference type="NCBI Taxonomy" id="1465635"/>
    <lineage>
        <taxon>Bacteria</taxon>
        <taxon>Pseudomonadati</taxon>
        <taxon>Pseudomonadota</taxon>
        <taxon>Gammaproteobacteria</taxon>
        <taxon>Enterobacterales</taxon>
        <taxon>Erwiniaceae</taxon>
        <taxon>Pantoea</taxon>
    </lineage>
</organism>
<dbReference type="InterPro" id="IPR029000">
    <property type="entry name" value="Cyclophilin-like_dom_sf"/>
</dbReference>
<feature type="domain" description="Cyclophilin-like" evidence="2">
    <location>
        <begin position="31"/>
        <end position="139"/>
    </location>
</feature>
<evidence type="ECO:0000313" key="4">
    <source>
        <dbReference type="Proteomes" id="UP000239181"/>
    </source>
</evidence>
<dbReference type="InterPro" id="IPR041183">
    <property type="entry name" value="Cyclophilin-like"/>
</dbReference>
<dbReference type="Proteomes" id="UP000239181">
    <property type="component" value="Unassembled WGS sequence"/>
</dbReference>
<dbReference type="EMBL" id="PDET01000017">
    <property type="protein sequence ID" value="PRD13678.1"/>
    <property type="molecule type" value="Genomic_DNA"/>
</dbReference>
<dbReference type="SUPFAM" id="SSF50891">
    <property type="entry name" value="Cyclophilin-like"/>
    <property type="match status" value="1"/>
</dbReference>
<evidence type="ECO:0000313" key="3">
    <source>
        <dbReference type="EMBL" id="PRD13678.1"/>
    </source>
</evidence>
<reference evidence="3 4" key="1">
    <citation type="submission" date="2017-10" db="EMBL/GenBank/DDBJ databases">
        <title>Draft genome of two endophytic bacteria isolated from 'guarana' Paullinia cupana (Mart.) Ducke.</title>
        <authorList>
            <person name="Siqueira K.A."/>
            <person name="Liotti R.G."/>
            <person name="Mendes T.A."/>
            <person name="Soares M.A."/>
        </authorList>
    </citation>
    <scope>NUCLEOTIDE SEQUENCE [LARGE SCALE GENOMIC DNA]</scope>
    <source>
        <strain evidence="3 4">342</strain>
    </source>
</reference>
<evidence type="ECO:0000259" key="2">
    <source>
        <dbReference type="Pfam" id="PF18050"/>
    </source>
</evidence>
<keyword evidence="1" id="KW-0732">Signal</keyword>
<feature type="signal peptide" evidence="1">
    <location>
        <begin position="1"/>
        <end position="21"/>
    </location>
</feature>
<dbReference type="OrthoDB" id="5298378at2"/>
<feature type="chain" id="PRO_5015549339" description="Cyclophilin-like domain-containing protein" evidence="1">
    <location>
        <begin position="22"/>
        <end position="147"/>
    </location>
</feature>
<comment type="caution">
    <text evidence="3">The sequence shown here is derived from an EMBL/GenBank/DDBJ whole genome shotgun (WGS) entry which is preliminary data.</text>
</comment>
<proteinExistence type="predicted"/>
<dbReference type="Gene3D" id="2.40.100.20">
    <property type="match status" value="1"/>
</dbReference>
<evidence type="ECO:0000256" key="1">
    <source>
        <dbReference type="SAM" id="SignalP"/>
    </source>
</evidence>